<dbReference type="CDD" id="cd09506">
    <property type="entry name" value="SAM_Shank1_2_3"/>
    <property type="match status" value="1"/>
</dbReference>
<dbReference type="GO" id="GO:0030160">
    <property type="term" value="F:synaptic receptor adaptor activity"/>
    <property type="evidence" value="ECO:0007669"/>
    <property type="project" value="TreeGrafter"/>
</dbReference>
<evidence type="ECO:0000256" key="18">
    <source>
        <dbReference type="PROSITE-ProRule" id="PRU00192"/>
    </source>
</evidence>
<keyword evidence="3 18" id="KW-0728">SH3 domain</keyword>
<dbReference type="InterPro" id="IPR001478">
    <property type="entry name" value="PDZ"/>
</dbReference>
<dbReference type="SMART" id="SM00326">
    <property type="entry name" value="SH3"/>
    <property type="match status" value="1"/>
</dbReference>
<evidence type="ECO:0000256" key="16">
    <source>
        <dbReference type="ARBA" id="ARBA00093578"/>
    </source>
</evidence>
<dbReference type="SUPFAM" id="SSF47769">
    <property type="entry name" value="SAM/Pointed domain"/>
    <property type="match status" value="1"/>
</dbReference>
<evidence type="ECO:0000256" key="2">
    <source>
        <dbReference type="ARBA" id="ARBA00004552"/>
    </source>
</evidence>
<feature type="domain" description="SAM" evidence="21">
    <location>
        <begin position="1599"/>
        <end position="1662"/>
    </location>
</feature>
<comment type="subcellular location">
    <subcellularLocation>
        <location evidence="2">Cell projection</location>
        <location evidence="2">Dendritic spine</location>
    </subcellularLocation>
    <subcellularLocation>
        <location evidence="1">Cytoplasm</location>
    </subcellularLocation>
    <subcellularLocation>
        <location evidence="13">Postsynaptic density</location>
    </subcellularLocation>
</comment>
<dbReference type="InterPro" id="IPR036770">
    <property type="entry name" value="Ankyrin_rpt-contain_sf"/>
</dbReference>
<evidence type="ECO:0000256" key="19">
    <source>
        <dbReference type="SAM" id="MobiDB-lite"/>
    </source>
</evidence>
<dbReference type="InterPro" id="IPR001452">
    <property type="entry name" value="SH3_domain"/>
</dbReference>
<feature type="region of interest" description="Disordered" evidence="19">
    <location>
        <begin position="1079"/>
        <end position="1170"/>
    </location>
</feature>
<keyword evidence="9 17" id="KW-0040">ANK repeat</keyword>
<feature type="domain" description="SH3" evidence="20">
    <location>
        <begin position="513"/>
        <end position="572"/>
    </location>
</feature>
<evidence type="ECO:0000259" key="22">
    <source>
        <dbReference type="PROSITE" id="PS50106"/>
    </source>
</evidence>
<sequence>MLWGCDWTVSDPMPLSPTANAKHDPPDHPRQPAATNGNQPGSALARDDGRTSSPDPPDDGSGNSIVIRIGIPDLQQTKCLRLDPEAAVWSSKQRVLVTLTQSLTDVLNYGLFQPAFNGRAGKFLDEERLLKDYPLPPITPIPYLEFRYKRRVYTQSYVDDKQLAKLHTKANLKKFMEYVYQLSVDKVSRFLEKGLDPNFHDADTGECPLTLAVQLEGSSELIKVLRSGGAHLDFRTRDGITALHRAVLSRNHTALTTVLDLGASPDYRDSRGLTPLYHCAMVGGDPYCCELLLHEHAVIGSTDENGWQEIHQACRHGNVQHLEHLLFYGADMSSQNASGNTALHLCGLYNQVSRADGCARVLLFRGTNKDIKNYNNQTAFQVAIIAGNFDLAEIIKIHKASDVVPFRESPSYSSKRRRLGGANNVGVCGSSSPRYLIRSASDNALESPASSSPGPSLHSLENTNTSNRQADTHSLRRQTRRLSPSGRLQRDPSPPPSPPSPVQHGKRRLYSAVPGRTFIATRSHTPQGPGEISLHRGERVKVLSIGEGGFWEGSVKGRTGWFPADCVEEVQMRQYDPRLETREDRTKRLFRHYTVGSYDNYTSYSDYVIEEKSSVLQKRDSEGFGFVLRGAKAETPIEEFAPTPAFPALQYLESVDLEGVAWRAGLRTGDFLIEVNGSDVVKVGHRQVVSLIRQGGSQLLMKVVSVTRKPESDLVRKKAPPPPKRAPSTSLTLRSKSMTAELEEIASARRRRGEKLDEMLTGSQEAMMRKCPLEADYRAATVKQRPTSRRITQQEINSLFERQGLPVPPGVSLGAPEDDRISALIGEHRFPRSSSMTDGFIPPPPQTAPPPPPSHYFLDSGPPPAFCPPPPPQRAADQSHSSFKPGAEPRLHEVCDSPTSRSHAERQRKARSMIILQDSPVPGYLPAEFAPLGERSSNRRRGRPVENPYANVGQLPAPPSKPQRRKSPLLKQLQVEEGPSRAELYQQQVLTERAQIRVTPPQGRRSSFFLSVEGGGSEPPPILLTQSHSVDDLGELPPPIPVLSPSSSPHSTFLHPLTGKPLDPSSPLALALAARERALTARTPSPEPRTKHAHSPSPEPRPKHAHSPSPEPRPKRTPPPLTSPELHHKRINPPIFLEGQLERPVVERPETEGGVTSPAVPSPERWQAMPLPPISQVTINITNESQPAGRGLGEELIEALHGQLQRRRSLTVGSSEEEGGPYTVTQGQSERRKSLEGGPYTVTLPPALLSSSDEETREELRKIGLVSPPLVFATPPSPTQPPSSLSLSPRRPQAGEGRGGGESAPDSGVEEGDPHIENILSPSSTPAPSLPPTLPSPEPPQPFTATPKTLPSTTSDSQSLKPRLRSPLGRGRSALRDPLLKQSSDSDLLPSGCGPGRPPPYLFQRRSKLWGEVSESRPRQSSPEEGRPTVVGGGGLELASRLQLLSKDSHSLGEEPAGLLDPGHRSPVGGASPVIQLFSSLGDVHTISQRGFGGTTYTVRPGSRYPITPRRSPSPSPSPAPVLSPDRSEVSPGRGFGLSSSHHHHTILKSSSLSLPSEPKEVRFVMRSASARTRSRSPSPSPTPPLPLPRTGLPLAPLWSKYDVGDWLESVGLAEHRARFQEHEIEGSHLPALTKDDFAELGVTRVGHRMNIERALRQLLDN</sequence>
<evidence type="ECO:0000256" key="5">
    <source>
        <dbReference type="ARBA" id="ARBA00022490"/>
    </source>
</evidence>
<feature type="compositionally biased region" description="Basic and acidic residues" evidence="19">
    <location>
        <begin position="1140"/>
        <end position="1151"/>
    </location>
</feature>
<feature type="repeat" description="ANK" evidence="17">
    <location>
        <begin position="305"/>
        <end position="337"/>
    </location>
</feature>
<dbReference type="FunFam" id="2.30.30.40:FF:000025">
    <property type="entry name" value="SH3 and multiple ankyrin repeat domains protein 2"/>
    <property type="match status" value="1"/>
</dbReference>
<dbReference type="Pfam" id="PF00536">
    <property type="entry name" value="SAM_1"/>
    <property type="match status" value="1"/>
</dbReference>
<evidence type="ECO:0000256" key="14">
    <source>
        <dbReference type="ARBA" id="ARBA00070353"/>
    </source>
</evidence>
<keyword evidence="12" id="KW-0966">Cell projection</keyword>
<feature type="region of interest" description="Disordered" evidence="19">
    <location>
        <begin position="1"/>
        <end position="65"/>
    </location>
</feature>
<feature type="region of interest" description="Disordered" evidence="19">
    <location>
        <begin position="711"/>
        <end position="731"/>
    </location>
</feature>
<keyword evidence="5" id="KW-0963">Cytoplasm</keyword>
<dbReference type="Pfam" id="PF17820">
    <property type="entry name" value="PDZ_6"/>
    <property type="match status" value="1"/>
</dbReference>
<dbReference type="Proteomes" id="UP000694402">
    <property type="component" value="Unassembled WGS sequence"/>
</dbReference>
<evidence type="ECO:0000256" key="6">
    <source>
        <dbReference type="ARBA" id="ARBA00022553"/>
    </source>
</evidence>
<dbReference type="FunFam" id="1.25.40.20:FF:000064">
    <property type="entry name" value="SH3 and multiple ankyrin repeat domains protein 3"/>
    <property type="match status" value="1"/>
</dbReference>
<evidence type="ECO:0000256" key="12">
    <source>
        <dbReference type="ARBA" id="ARBA00023273"/>
    </source>
</evidence>
<feature type="region of interest" description="Disordered" evidence="19">
    <location>
        <begin position="831"/>
        <end position="909"/>
    </location>
</feature>
<dbReference type="Gene3D" id="2.30.42.10">
    <property type="match status" value="1"/>
</dbReference>
<gene>
    <name evidence="23" type="primary">shank3b</name>
</gene>
<evidence type="ECO:0000313" key="23">
    <source>
        <dbReference type="Ensembl" id="ENSOTSP00005111821.1"/>
    </source>
</evidence>
<evidence type="ECO:0000256" key="7">
    <source>
        <dbReference type="ARBA" id="ARBA00022737"/>
    </source>
</evidence>
<keyword evidence="6" id="KW-0597">Phosphoprotein</keyword>
<feature type="region of interest" description="Disordered" evidence="19">
    <location>
        <begin position="926"/>
        <end position="980"/>
    </location>
</feature>
<dbReference type="InterPro" id="IPR041489">
    <property type="entry name" value="PDZ_6"/>
</dbReference>
<evidence type="ECO:0000256" key="9">
    <source>
        <dbReference type="ARBA" id="ARBA00023043"/>
    </source>
</evidence>
<dbReference type="SMART" id="SM00454">
    <property type="entry name" value="SAM"/>
    <property type="match status" value="1"/>
</dbReference>
<dbReference type="SMART" id="SM00248">
    <property type="entry name" value="ANK"/>
    <property type="match status" value="6"/>
</dbReference>
<dbReference type="FunFam" id="1.25.40.20:FF:000048">
    <property type="entry name" value="SH3 and multiple ankyrin repeat domains protein 3"/>
    <property type="match status" value="1"/>
</dbReference>
<dbReference type="SUPFAM" id="SSF50156">
    <property type="entry name" value="PDZ domain-like"/>
    <property type="match status" value="1"/>
</dbReference>
<dbReference type="GO" id="GO:0043197">
    <property type="term" value="C:dendritic spine"/>
    <property type="evidence" value="ECO:0007669"/>
    <property type="project" value="UniProtKB-SubCell"/>
</dbReference>
<evidence type="ECO:0000256" key="13">
    <source>
        <dbReference type="ARBA" id="ARBA00034105"/>
    </source>
</evidence>
<keyword evidence="24" id="KW-1185">Reference proteome</keyword>
<keyword evidence="10" id="KW-0175">Coiled coil</keyword>
<dbReference type="CDD" id="cd06746">
    <property type="entry name" value="PDZ_SHANK1_3-like"/>
    <property type="match status" value="1"/>
</dbReference>
<reference evidence="24" key="1">
    <citation type="journal article" date="2018" name="PLoS ONE">
        <title>Chinook salmon (Oncorhynchus tshawytscha) genome and transcriptome.</title>
        <authorList>
            <person name="Christensen K.A."/>
            <person name="Leong J.S."/>
            <person name="Sakhrani D."/>
            <person name="Biagi C.A."/>
            <person name="Minkley D.R."/>
            <person name="Withler R.E."/>
            <person name="Rondeau E.B."/>
            <person name="Koop B.F."/>
            <person name="Devlin R.H."/>
        </authorList>
    </citation>
    <scope>NUCLEOTIDE SEQUENCE [LARGE SCALE GENOMIC DNA]</scope>
</reference>
<feature type="region of interest" description="Disordered" evidence="19">
    <location>
        <begin position="443"/>
        <end position="507"/>
    </location>
</feature>
<dbReference type="SUPFAM" id="SSF50044">
    <property type="entry name" value="SH3-domain"/>
    <property type="match status" value="1"/>
</dbReference>
<feature type="repeat" description="ANK" evidence="17">
    <location>
        <begin position="238"/>
        <end position="270"/>
    </location>
</feature>
<keyword evidence="11" id="KW-0009">Actin-binding</keyword>
<dbReference type="PROSITE" id="PS50105">
    <property type="entry name" value="SAM_DOMAIN"/>
    <property type="match status" value="1"/>
</dbReference>
<feature type="compositionally biased region" description="Basic and acidic residues" evidence="19">
    <location>
        <begin position="1414"/>
        <end position="1427"/>
    </location>
</feature>
<dbReference type="FunFam" id="2.30.42.10:FF:000018">
    <property type="entry name" value="SH3 and multiple ankyrin repeat domains protein 2"/>
    <property type="match status" value="1"/>
</dbReference>
<dbReference type="Gene3D" id="1.25.40.20">
    <property type="entry name" value="Ankyrin repeat-containing domain"/>
    <property type="match status" value="1"/>
</dbReference>
<keyword evidence="7" id="KW-0677">Repeat</keyword>
<dbReference type="GO" id="GO:0005737">
    <property type="term" value="C:cytoplasm"/>
    <property type="evidence" value="ECO:0007669"/>
    <property type="project" value="UniProtKB-SubCell"/>
</dbReference>
<name>A0AAZ3P5K0_ONCTS</name>
<accession>A0AAZ3P5K0</accession>
<feature type="compositionally biased region" description="Polar residues" evidence="19">
    <location>
        <begin position="443"/>
        <end position="469"/>
    </location>
</feature>
<dbReference type="InterPro" id="IPR001660">
    <property type="entry name" value="SAM"/>
</dbReference>
<dbReference type="PROSITE" id="PS50088">
    <property type="entry name" value="ANK_REPEAT"/>
    <property type="match status" value="2"/>
</dbReference>
<feature type="compositionally biased region" description="Pro residues" evidence="19">
    <location>
        <begin position="1328"/>
        <end position="1342"/>
    </location>
</feature>
<feature type="region of interest" description="Disordered" evidence="19">
    <location>
        <begin position="406"/>
        <end position="425"/>
    </location>
</feature>
<dbReference type="GeneTree" id="ENSGT00940000153561"/>
<dbReference type="PANTHER" id="PTHR24135">
    <property type="entry name" value="SH3 AND MULTIPLE ANKYRIN REPEAT DOMAINS PROTEIN"/>
    <property type="match status" value="1"/>
</dbReference>
<dbReference type="SUPFAM" id="SSF48403">
    <property type="entry name" value="Ankyrin repeat"/>
    <property type="match status" value="1"/>
</dbReference>
<organism evidence="23 24">
    <name type="scientific">Oncorhynchus tshawytscha</name>
    <name type="common">Chinook salmon</name>
    <name type="synonym">Salmo tshawytscha</name>
    <dbReference type="NCBI Taxonomy" id="74940"/>
    <lineage>
        <taxon>Eukaryota</taxon>
        <taxon>Metazoa</taxon>
        <taxon>Chordata</taxon>
        <taxon>Craniata</taxon>
        <taxon>Vertebrata</taxon>
        <taxon>Euteleostomi</taxon>
        <taxon>Actinopterygii</taxon>
        <taxon>Neopterygii</taxon>
        <taxon>Teleostei</taxon>
        <taxon>Protacanthopterygii</taxon>
        <taxon>Salmoniformes</taxon>
        <taxon>Salmonidae</taxon>
        <taxon>Salmoninae</taxon>
        <taxon>Oncorhynchus</taxon>
    </lineage>
</organism>
<feature type="compositionally biased region" description="Pro residues" evidence="19">
    <location>
        <begin position="841"/>
        <end position="854"/>
    </location>
</feature>
<proteinExistence type="predicted"/>
<evidence type="ECO:0000256" key="17">
    <source>
        <dbReference type="PROSITE-ProRule" id="PRU00023"/>
    </source>
</evidence>
<evidence type="ECO:0000256" key="15">
    <source>
        <dbReference type="ARBA" id="ARBA00081309"/>
    </source>
</evidence>
<dbReference type="InterPro" id="IPR013761">
    <property type="entry name" value="SAM/pointed_sf"/>
</dbReference>
<feature type="region of interest" description="Disordered" evidence="19">
    <location>
        <begin position="1568"/>
        <end position="1590"/>
    </location>
</feature>
<evidence type="ECO:0000259" key="20">
    <source>
        <dbReference type="PROSITE" id="PS50002"/>
    </source>
</evidence>
<dbReference type="Gene3D" id="3.10.20.90">
    <property type="entry name" value="Phosphatidylinositol 3-kinase Catalytic Subunit, Chain A, domain 1"/>
    <property type="match status" value="1"/>
</dbReference>
<dbReference type="PANTHER" id="PTHR24135:SF29">
    <property type="entry name" value="SH3 AND MULTIPLE ANKYRIN REPEAT DOMAINS PROTEIN 3 ISOFORM X2"/>
    <property type="match status" value="1"/>
</dbReference>
<comment type="subunit">
    <text evidence="16">May homomultimerize via its SAM domain. Interacts with BAIAP2, DBNL and SLC17A7/VGLUT1. Interacts with DLGAP1/GKAP, GRM1/MGLUR1, GRM5/MGLUR5 and LZTS3 C-termini via its PDZ domain. Interacts with ABI1, HOMER1, HOMER2, HOMER3 and CTTN/cortactin SH3 domain. Is part of a complex with DLG4/PSD-95 and DLGAP1/GKAP. Interacts (via PDZ domain) with the GRIA1 subunit of the AMPA receptor (via PDZ-binding motif). Interacts with WASF1 and CYFIP2; the interactions mediate the association of SHANK3 with the WAVE1 complex. Interacts with ARPC2; the interaction probably mediates the association of SHANK3 with the Arp2/3 complex. Interacts (via ANK repeats) with SHARPIN and SPTAN1. Interacts (via PDZ domain) with ARHGAP44 (probably via PDZ-binding motif); the interaction takes place in dendritic spines and promotes GRIA1 exocytosis. Interacts with CAMK2A. Interacts with DIP2A. Interacts with ADGRL3.</text>
</comment>
<feature type="region of interest" description="Disordered" evidence="19">
    <location>
        <begin position="1203"/>
        <end position="1473"/>
    </location>
</feature>
<dbReference type="Gene3D" id="1.10.150.50">
    <property type="entry name" value="Transcription Factor, Ets-1"/>
    <property type="match status" value="1"/>
</dbReference>
<dbReference type="Pfam" id="PF12796">
    <property type="entry name" value="Ank_2"/>
    <property type="match status" value="2"/>
</dbReference>
<dbReference type="InterPro" id="IPR002110">
    <property type="entry name" value="Ankyrin_rpt"/>
</dbReference>
<dbReference type="GO" id="GO:0035255">
    <property type="term" value="F:ionotropic glutamate receptor binding"/>
    <property type="evidence" value="ECO:0007669"/>
    <property type="project" value="TreeGrafter"/>
</dbReference>
<dbReference type="FunFam" id="3.10.20.90:FF:000029">
    <property type="entry name" value="SH3 and multiple ankyrin repeat domains protein 1"/>
    <property type="match status" value="1"/>
</dbReference>
<dbReference type="PROSITE" id="PS50106">
    <property type="entry name" value="PDZ"/>
    <property type="match status" value="1"/>
</dbReference>
<dbReference type="PROSITE" id="PS50297">
    <property type="entry name" value="ANK_REP_REGION"/>
    <property type="match status" value="2"/>
</dbReference>
<dbReference type="InterPro" id="IPR036034">
    <property type="entry name" value="PDZ_sf"/>
</dbReference>
<evidence type="ECO:0000256" key="8">
    <source>
        <dbReference type="ARBA" id="ARBA00023018"/>
    </source>
</evidence>
<evidence type="ECO:0000256" key="11">
    <source>
        <dbReference type="ARBA" id="ARBA00023203"/>
    </source>
</evidence>
<dbReference type="Gene3D" id="2.30.30.40">
    <property type="entry name" value="SH3 Domains"/>
    <property type="match status" value="1"/>
</dbReference>
<feature type="domain" description="PDZ" evidence="22">
    <location>
        <begin position="613"/>
        <end position="707"/>
    </location>
</feature>
<dbReference type="Pfam" id="PF07653">
    <property type="entry name" value="SH3_2"/>
    <property type="match status" value="1"/>
</dbReference>
<dbReference type="GO" id="GO:0014069">
    <property type="term" value="C:postsynaptic density"/>
    <property type="evidence" value="ECO:0007669"/>
    <property type="project" value="UniProtKB-SubCell"/>
</dbReference>
<dbReference type="GO" id="GO:0003779">
    <property type="term" value="F:actin binding"/>
    <property type="evidence" value="ECO:0007669"/>
    <property type="project" value="UniProtKB-KW"/>
</dbReference>
<reference evidence="23" key="2">
    <citation type="submission" date="2025-08" db="UniProtKB">
        <authorList>
            <consortium name="Ensembl"/>
        </authorList>
    </citation>
    <scope>IDENTIFICATION</scope>
</reference>
<evidence type="ECO:0000256" key="1">
    <source>
        <dbReference type="ARBA" id="ARBA00004496"/>
    </source>
</evidence>
<feature type="compositionally biased region" description="Pro residues" evidence="19">
    <location>
        <begin position="861"/>
        <end position="873"/>
    </location>
</feature>
<feature type="compositionally biased region" description="Polar residues" evidence="19">
    <location>
        <begin position="1346"/>
        <end position="1360"/>
    </location>
</feature>
<keyword evidence="4" id="KW-0488">Methylation</keyword>
<evidence type="ECO:0000259" key="21">
    <source>
        <dbReference type="PROSITE" id="PS50105"/>
    </source>
</evidence>
<dbReference type="GO" id="GO:0045211">
    <property type="term" value="C:postsynaptic membrane"/>
    <property type="evidence" value="ECO:0007669"/>
    <property type="project" value="TreeGrafter"/>
</dbReference>
<feature type="region of interest" description="Disordered" evidence="19">
    <location>
        <begin position="1488"/>
        <end position="1554"/>
    </location>
</feature>
<feature type="compositionally biased region" description="Basic and acidic residues" evidence="19">
    <location>
        <begin position="21"/>
        <end position="30"/>
    </location>
</feature>
<feature type="compositionally biased region" description="Pro residues" evidence="19">
    <location>
        <begin position="1579"/>
        <end position="1588"/>
    </location>
</feature>
<dbReference type="FunFam" id="1.10.150.50:FF:000006">
    <property type="entry name" value="SH3 and multiple ankyrin repeat domains protein 2"/>
    <property type="match status" value="1"/>
</dbReference>
<evidence type="ECO:0000256" key="4">
    <source>
        <dbReference type="ARBA" id="ARBA00022481"/>
    </source>
</evidence>
<dbReference type="SMART" id="SM00228">
    <property type="entry name" value="PDZ"/>
    <property type="match status" value="1"/>
</dbReference>
<evidence type="ECO:0000256" key="3">
    <source>
        <dbReference type="ARBA" id="ARBA00022443"/>
    </source>
</evidence>
<dbReference type="InterPro" id="IPR036028">
    <property type="entry name" value="SH3-like_dom_sf"/>
</dbReference>
<feature type="compositionally biased region" description="Low complexity" evidence="19">
    <location>
        <begin position="1568"/>
        <end position="1578"/>
    </location>
</feature>
<evidence type="ECO:0000313" key="24">
    <source>
        <dbReference type="Proteomes" id="UP000694402"/>
    </source>
</evidence>
<feature type="compositionally biased region" description="Low complexity" evidence="19">
    <location>
        <begin position="1282"/>
        <end position="1292"/>
    </location>
</feature>
<dbReference type="PROSITE" id="PS50002">
    <property type="entry name" value="SH3"/>
    <property type="match status" value="1"/>
</dbReference>
<reference evidence="23" key="3">
    <citation type="submission" date="2025-09" db="UniProtKB">
        <authorList>
            <consortium name="Ensembl"/>
        </authorList>
    </citation>
    <scope>IDENTIFICATION</scope>
</reference>
<feature type="compositionally biased region" description="Pro residues" evidence="19">
    <location>
        <begin position="492"/>
        <end position="501"/>
    </location>
</feature>
<evidence type="ECO:0000256" key="10">
    <source>
        <dbReference type="ARBA" id="ARBA00023054"/>
    </source>
</evidence>
<feature type="compositionally biased region" description="Pro residues" evidence="19">
    <location>
        <begin position="1512"/>
        <end position="1522"/>
    </location>
</feature>
<protein>
    <recommendedName>
        <fullName evidence="14">SH3 and multiple ankyrin repeat domains protein 3</fullName>
    </recommendedName>
    <alternativeName>
        <fullName evidence="15">Proline-rich synapse-associated protein 2</fullName>
    </alternativeName>
</protein>
<keyword evidence="8" id="KW-0770">Synapse</keyword>
<dbReference type="Ensembl" id="ENSOTST00005181521.1">
    <property type="protein sequence ID" value="ENSOTSP00005111821.1"/>
    <property type="gene ID" value="ENSOTSG00005053248.1"/>
</dbReference>
<dbReference type="InterPro" id="IPR051569">
    <property type="entry name" value="SHANK"/>
</dbReference>